<keyword evidence="4" id="KW-0456">Lyase</keyword>
<dbReference type="InterPro" id="IPR016181">
    <property type="entry name" value="Acyl_CoA_acyltransferase"/>
</dbReference>
<evidence type="ECO:0000256" key="1">
    <source>
        <dbReference type="ARBA" id="ARBA00022679"/>
    </source>
</evidence>
<dbReference type="PANTHER" id="PTHR43420">
    <property type="entry name" value="ACETYLTRANSFERASE"/>
    <property type="match status" value="1"/>
</dbReference>
<protein>
    <submittedName>
        <fullName evidence="4">Cyclohexyl-isocyanide hydratase</fullName>
        <ecNumber evidence="4">4.2.1.103</ecNumber>
    </submittedName>
</protein>
<keyword evidence="2" id="KW-0012">Acyltransferase</keyword>
<dbReference type="GO" id="GO:0016747">
    <property type="term" value="F:acyltransferase activity, transferring groups other than amino-acyl groups"/>
    <property type="evidence" value="ECO:0007669"/>
    <property type="project" value="InterPro"/>
</dbReference>
<dbReference type="CDD" id="cd04301">
    <property type="entry name" value="NAT_SF"/>
    <property type="match status" value="1"/>
</dbReference>
<organism evidence="4 5">
    <name type="scientific">Paenibacillus nuruki</name>
    <dbReference type="NCBI Taxonomy" id="1886670"/>
    <lineage>
        <taxon>Bacteria</taxon>
        <taxon>Bacillati</taxon>
        <taxon>Bacillota</taxon>
        <taxon>Bacilli</taxon>
        <taxon>Bacillales</taxon>
        <taxon>Paenibacillaceae</taxon>
        <taxon>Paenibacillus</taxon>
    </lineage>
</organism>
<evidence type="ECO:0000256" key="2">
    <source>
        <dbReference type="ARBA" id="ARBA00023315"/>
    </source>
</evidence>
<dbReference type="RefSeq" id="WP_069326532.1">
    <property type="nucleotide sequence ID" value="NZ_MDER01000030.1"/>
</dbReference>
<sequence length="167" mass="19133">MDIRRLTSEDAVSYRALRLRSLQENPEAFLVTYDSEVSKPIEEIQHKLQPSSKRFTLGCFDKQELVGMVTFVREQHLKTIHKGNIYAMYVSPSCRGQKIGKALMKELVQRASVLEGLEQIGLTVISENRAAKQLYISLGFTVCGLEKNALKYEGQYWDEEKMVLELD</sequence>
<reference evidence="4 5" key="1">
    <citation type="submission" date="2016-08" db="EMBL/GenBank/DDBJ databases">
        <title>Genome sequencing of Paenibacillus sp. TI45-13ar, isolated from Korean traditional nuruk.</title>
        <authorList>
            <person name="Kim S.-J."/>
        </authorList>
    </citation>
    <scope>NUCLEOTIDE SEQUENCE [LARGE SCALE GENOMIC DNA]</scope>
    <source>
        <strain evidence="4 5">TI45-13ar</strain>
    </source>
</reference>
<dbReference type="InterPro" id="IPR000182">
    <property type="entry name" value="GNAT_dom"/>
</dbReference>
<accession>A0A1E3L711</accession>
<dbReference type="GO" id="GO:0050549">
    <property type="term" value="F:cyclohexyl-isocyanide hydratase activity"/>
    <property type="evidence" value="ECO:0007669"/>
    <property type="project" value="UniProtKB-EC"/>
</dbReference>
<keyword evidence="5" id="KW-1185">Reference proteome</keyword>
<keyword evidence="1" id="KW-0808">Transferase</keyword>
<dbReference type="EC" id="4.2.1.103" evidence="4"/>
<dbReference type="InterPro" id="IPR050680">
    <property type="entry name" value="YpeA/RimI_acetyltransf"/>
</dbReference>
<dbReference type="STRING" id="1886670.PTI45_01095"/>
<feature type="domain" description="N-acetyltransferase" evidence="3">
    <location>
        <begin position="1"/>
        <end position="167"/>
    </location>
</feature>
<dbReference type="Proteomes" id="UP000094578">
    <property type="component" value="Unassembled WGS sequence"/>
</dbReference>
<dbReference type="SUPFAM" id="SSF55729">
    <property type="entry name" value="Acyl-CoA N-acyltransferases (Nat)"/>
    <property type="match status" value="1"/>
</dbReference>
<dbReference type="PROSITE" id="PS51186">
    <property type="entry name" value="GNAT"/>
    <property type="match status" value="1"/>
</dbReference>
<name>A0A1E3L711_9BACL</name>
<evidence type="ECO:0000313" key="4">
    <source>
        <dbReference type="EMBL" id="ODP29612.1"/>
    </source>
</evidence>
<dbReference type="Pfam" id="PF00583">
    <property type="entry name" value="Acetyltransf_1"/>
    <property type="match status" value="1"/>
</dbReference>
<dbReference type="Gene3D" id="3.40.630.30">
    <property type="match status" value="1"/>
</dbReference>
<proteinExistence type="predicted"/>
<comment type="caution">
    <text evidence="4">The sequence shown here is derived from an EMBL/GenBank/DDBJ whole genome shotgun (WGS) entry which is preliminary data.</text>
</comment>
<evidence type="ECO:0000259" key="3">
    <source>
        <dbReference type="PROSITE" id="PS51186"/>
    </source>
</evidence>
<dbReference type="EMBL" id="MDER01000030">
    <property type="protein sequence ID" value="ODP29612.1"/>
    <property type="molecule type" value="Genomic_DNA"/>
</dbReference>
<dbReference type="AlphaFoldDB" id="A0A1E3L711"/>
<gene>
    <name evidence="4" type="primary">inhA</name>
    <name evidence="4" type="ORF">PTI45_01095</name>
</gene>
<evidence type="ECO:0000313" key="5">
    <source>
        <dbReference type="Proteomes" id="UP000094578"/>
    </source>
</evidence>